<feature type="region of interest" description="Disordered" evidence="7">
    <location>
        <begin position="1"/>
        <end position="46"/>
    </location>
</feature>
<dbReference type="GO" id="GO:0003677">
    <property type="term" value="F:DNA binding"/>
    <property type="evidence" value="ECO:0007669"/>
    <property type="project" value="UniProtKB-KW"/>
</dbReference>
<keyword evidence="3" id="KW-0805">Transcription regulation</keyword>
<evidence type="ECO:0000256" key="4">
    <source>
        <dbReference type="ARBA" id="ARBA00023125"/>
    </source>
</evidence>
<gene>
    <name evidence="9" type="ORF">BDN70DRAFT_864772</name>
</gene>
<evidence type="ECO:0000313" key="10">
    <source>
        <dbReference type="Proteomes" id="UP000807469"/>
    </source>
</evidence>
<sequence>MPKRKSPASSEDEASHSDGSDAPIAESKSKAKYAQKDGANCSSHDGIKILTNTDGEKYIDLGKKRRAIVRSFKKIPLLDIREYYEVDGDERPGKKGIALTLDQWKLLKGGSNAIDKLFSDLNNK</sequence>
<comment type="subcellular location">
    <subcellularLocation>
        <location evidence="1">Nucleus</location>
    </subcellularLocation>
</comment>
<dbReference type="SUPFAM" id="SSF54447">
    <property type="entry name" value="ssDNA-binding transcriptional regulator domain"/>
    <property type="match status" value="1"/>
</dbReference>
<organism evidence="9 10">
    <name type="scientific">Pholiota conissans</name>
    <dbReference type="NCBI Taxonomy" id="109636"/>
    <lineage>
        <taxon>Eukaryota</taxon>
        <taxon>Fungi</taxon>
        <taxon>Dikarya</taxon>
        <taxon>Basidiomycota</taxon>
        <taxon>Agaricomycotina</taxon>
        <taxon>Agaricomycetes</taxon>
        <taxon>Agaricomycetidae</taxon>
        <taxon>Agaricales</taxon>
        <taxon>Agaricineae</taxon>
        <taxon>Strophariaceae</taxon>
        <taxon>Pholiota</taxon>
    </lineage>
</organism>
<keyword evidence="5" id="KW-0804">Transcription</keyword>
<evidence type="ECO:0000256" key="3">
    <source>
        <dbReference type="ARBA" id="ARBA00023015"/>
    </source>
</evidence>
<dbReference type="InterPro" id="IPR003173">
    <property type="entry name" value="PC4_C"/>
</dbReference>
<proteinExistence type="inferred from homology"/>
<dbReference type="GO" id="GO:0060261">
    <property type="term" value="P:positive regulation of transcription initiation by RNA polymerase II"/>
    <property type="evidence" value="ECO:0007669"/>
    <property type="project" value="InterPro"/>
</dbReference>
<feature type="domain" description="Transcriptional coactivator p15 (PC4) C-terminal" evidence="8">
    <location>
        <begin position="60"/>
        <end position="108"/>
    </location>
</feature>
<evidence type="ECO:0000256" key="1">
    <source>
        <dbReference type="ARBA" id="ARBA00004123"/>
    </source>
</evidence>
<dbReference type="PANTHER" id="PTHR13215">
    <property type="entry name" value="RNA POLYMERASE II TRANSCRIPTIONAL COACTIVATOR"/>
    <property type="match status" value="1"/>
</dbReference>
<evidence type="ECO:0000256" key="2">
    <source>
        <dbReference type="ARBA" id="ARBA00009001"/>
    </source>
</evidence>
<dbReference type="InterPro" id="IPR045125">
    <property type="entry name" value="Sub1/Tcp4-like"/>
</dbReference>
<evidence type="ECO:0000256" key="6">
    <source>
        <dbReference type="ARBA" id="ARBA00023242"/>
    </source>
</evidence>
<protein>
    <submittedName>
        <fullName evidence="9">PC4-domain-containing protein</fullName>
    </submittedName>
</protein>
<dbReference type="AlphaFoldDB" id="A0A9P6CQX8"/>
<dbReference type="Pfam" id="PF02229">
    <property type="entry name" value="PC4"/>
    <property type="match status" value="1"/>
</dbReference>
<dbReference type="GO" id="GO:0005634">
    <property type="term" value="C:nucleus"/>
    <property type="evidence" value="ECO:0007669"/>
    <property type="project" value="UniProtKB-SubCell"/>
</dbReference>
<comment type="caution">
    <text evidence="9">The sequence shown here is derived from an EMBL/GenBank/DDBJ whole genome shotgun (WGS) entry which is preliminary data.</text>
</comment>
<accession>A0A9P6CQX8</accession>
<dbReference type="OrthoDB" id="2505440at2759"/>
<evidence type="ECO:0000313" key="9">
    <source>
        <dbReference type="EMBL" id="KAF9475537.1"/>
    </source>
</evidence>
<keyword evidence="6" id="KW-0539">Nucleus</keyword>
<keyword evidence="10" id="KW-1185">Reference proteome</keyword>
<keyword evidence="4" id="KW-0238">DNA-binding</keyword>
<dbReference type="Gene3D" id="2.30.31.10">
    <property type="entry name" value="Transcriptional Coactivator Pc4, Chain A"/>
    <property type="match status" value="1"/>
</dbReference>
<reference evidence="9" key="1">
    <citation type="submission" date="2020-11" db="EMBL/GenBank/DDBJ databases">
        <authorList>
            <consortium name="DOE Joint Genome Institute"/>
            <person name="Ahrendt S."/>
            <person name="Riley R."/>
            <person name="Andreopoulos W."/>
            <person name="Labutti K."/>
            <person name="Pangilinan J."/>
            <person name="Ruiz-Duenas F.J."/>
            <person name="Barrasa J.M."/>
            <person name="Sanchez-Garcia M."/>
            <person name="Camarero S."/>
            <person name="Miyauchi S."/>
            <person name="Serrano A."/>
            <person name="Linde D."/>
            <person name="Babiker R."/>
            <person name="Drula E."/>
            <person name="Ayuso-Fernandez I."/>
            <person name="Pacheco R."/>
            <person name="Padilla G."/>
            <person name="Ferreira P."/>
            <person name="Barriuso J."/>
            <person name="Kellner H."/>
            <person name="Castanera R."/>
            <person name="Alfaro M."/>
            <person name="Ramirez L."/>
            <person name="Pisabarro A.G."/>
            <person name="Kuo A."/>
            <person name="Tritt A."/>
            <person name="Lipzen A."/>
            <person name="He G."/>
            <person name="Yan M."/>
            <person name="Ng V."/>
            <person name="Cullen D."/>
            <person name="Martin F."/>
            <person name="Rosso M.-N."/>
            <person name="Henrissat B."/>
            <person name="Hibbett D."/>
            <person name="Martinez A.T."/>
            <person name="Grigoriev I.V."/>
        </authorList>
    </citation>
    <scope>NUCLEOTIDE SEQUENCE</scope>
    <source>
        <strain evidence="9">CIRM-BRFM 674</strain>
    </source>
</reference>
<dbReference type="InterPro" id="IPR009044">
    <property type="entry name" value="ssDNA-bd_transcriptional_reg"/>
</dbReference>
<evidence type="ECO:0000256" key="7">
    <source>
        <dbReference type="SAM" id="MobiDB-lite"/>
    </source>
</evidence>
<evidence type="ECO:0000259" key="8">
    <source>
        <dbReference type="Pfam" id="PF02229"/>
    </source>
</evidence>
<name>A0A9P6CQX8_9AGAR</name>
<dbReference type="GO" id="GO:0003713">
    <property type="term" value="F:transcription coactivator activity"/>
    <property type="evidence" value="ECO:0007669"/>
    <property type="project" value="InterPro"/>
</dbReference>
<comment type="similarity">
    <text evidence="2">Belongs to the transcriptional coactivator PC4 family.</text>
</comment>
<dbReference type="Proteomes" id="UP000807469">
    <property type="component" value="Unassembled WGS sequence"/>
</dbReference>
<evidence type="ECO:0000256" key="5">
    <source>
        <dbReference type="ARBA" id="ARBA00023163"/>
    </source>
</evidence>
<dbReference type="EMBL" id="MU155328">
    <property type="protein sequence ID" value="KAF9475537.1"/>
    <property type="molecule type" value="Genomic_DNA"/>
</dbReference>